<dbReference type="STRING" id="1844.UG56_000680"/>
<organism evidence="2 3">
    <name type="scientific">Nocardioides luteus</name>
    <dbReference type="NCBI Taxonomy" id="1844"/>
    <lineage>
        <taxon>Bacteria</taxon>
        <taxon>Bacillati</taxon>
        <taxon>Actinomycetota</taxon>
        <taxon>Actinomycetes</taxon>
        <taxon>Propionibacteriales</taxon>
        <taxon>Nocardioidaceae</taxon>
        <taxon>Nocardioides</taxon>
    </lineage>
</organism>
<evidence type="ECO:0000256" key="1">
    <source>
        <dbReference type="SAM" id="SignalP"/>
    </source>
</evidence>
<feature type="chain" id="PRO_5009630690" evidence="1">
    <location>
        <begin position="21"/>
        <end position="148"/>
    </location>
</feature>
<keyword evidence="3" id="KW-1185">Reference proteome</keyword>
<accession>A0A1J4NB42</accession>
<feature type="signal peptide" evidence="1">
    <location>
        <begin position="1"/>
        <end position="20"/>
    </location>
</feature>
<dbReference type="AlphaFoldDB" id="A0A1J4NB42"/>
<evidence type="ECO:0000313" key="3">
    <source>
        <dbReference type="Proteomes" id="UP000033772"/>
    </source>
</evidence>
<evidence type="ECO:0000313" key="2">
    <source>
        <dbReference type="EMBL" id="OIJ28780.1"/>
    </source>
</evidence>
<name>A0A1J4NB42_9ACTN</name>
<reference evidence="2" key="1">
    <citation type="submission" date="2016-10" db="EMBL/GenBank/DDBJ databases">
        <title>Draft Genome Sequence of Nocardioides luteus Strain BAFB, an Alkane-Degrading Bacterium Isolated from JP-7 Polluted Soil.</title>
        <authorList>
            <person name="Brown L."/>
            <person name="Ruiz O.N."/>
            <person name="Gunasekera T."/>
        </authorList>
    </citation>
    <scope>NUCLEOTIDE SEQUENCE [LARGE SCALE GENOMIC DNA]</scope>
    <source>
        <strain evidence="2">BAFB</strain>
    </source>
</reference>
<sequence>MIAVVVAVLLLGGCGVRSGAAESESGWRTKVDQTLGTAVSSLGTTALLLENRADGHLTTNYVVVAVRDALRTLNTEAQAFESLQPPASEAAANRRAVEALGRAVTAVNAASTAVSAGDRGAVHDALRDVRRTYAALQDLRDRLTKAAR</sequence>
<dbReference type="Proteomes" id="UP000033772">
    <property type="component" value="Unassembled WGS sequence"/>
</dbReference>
<protein>
    <submittedName>
        <fullName evidence="2">Uncharacterized protein</fullName>
    </submittedName>
</protein>
<gene>
    <name evidence="2" type="ORF">UG56_000680</name>
</gene>
<keyword evidence="1" id="KW-0732">Signal</keyword>
<dbReference type="EMBL" id="JZDQ02000001">
    <property type="protein sequence ID" value="OIJ28780.1"/>
    <property type="molecule type" value="Genomic_DNA"/>
</dbReference>
<proteinExistence type="predicted"/>
<comment type="caution">
    <text evidence="2">The sequence shown here is derived from an EMBL/GenBank/DDBJ whole genome shotgun (WGS) entry which is preliminary data.</text>
</comment>